<evidence type="ECO:0000256" key="7">
    <source>
        <dbReference type="ARBA" id="ARBA00048488"/>
    </source>
</evidence>
<organism evidence="9 10">
    <name type="scientific">Flavobacterium agri</name>
    <dbReference type="NCBI Taxonomy" id="2743471"/>
    <lineage>
        <taxon>Bacteria</taxon>
        <taxon>Pseudomonadati</taxon>
        <taxon>Bacteroidota</taxon>
        <taxon>Flavobacteriia</taxon>
        <taxon>Flavobacteriales</taxon>
        <taxon>Flavobacteriaceae</taxon>
        <taxon>Flavobacterium</taxon>
    </lineage>
</organism>
<dbReference type="GO" id="GO:0030091">
    <property type="term" value="P:protein repair"/>
    <property type="evidence" value="ECO:0007669"/>
    <property type="project" value="InterPro"/>
</dbReference>
<keyword evidence="6 9" id="KW-0560">Oxidoreductase</keyword>
<comment type="caution">
    <text evidence="9">The sequence shown here is derived from an EMBL/GenBank/DDBJ whole genome shotgun (WGS) entry which is preliminary data.</text>
</comment>
<protein>
    <recommendedName>
        <fullName evidence="3">peptide-methionine (R)-S-oxide reductase</fullName>
        <ecNumber evidence="3">1.8.4.12</ecNumber>
    </recommendedName>
</protein>
<accession>A0A7Y8Y1E9</accession>
<dbReference type="AlphaFoldDB" id="A0A7Y8Y1E9"/>
<dbReference type="InterPro" id="IPR011057">
    <property type="entry name" value="Mss4-like_sf"/>
</dbReference>
<evidence type="ECO:0000313" key="10">
    <source>
        <dbReference type="Proteomes" id="UP000535020"/>
    </source>
</evidence>
<dbReference type="Pfam" id="PF01641">
    <property type="entry name" value="SelR"/>
    <property type="match status" value="1"/>
</dbReference>
<evidence type="ECO:0000259" key="8">
    <source>
        <dbReference type="PROSITE" id="PS51790"/>
    </source>
</evidence>
<dbReference type="PROSITE" id="PS51257">
    <property type="entry name" value="PROKAR_LIPOPROTEIN"/>
    <property type="match status" value="1"/>
</dbReference>
<dbReference type="GO" id="GO:0033743">
    <property type="term" value="F:peptide-methionine (R)-S-oxide reductase activity"/>
    <property type="evidence" value="ECO:0007669"/>
    <property type="project" value="UniProtKB-EC"/>
</dbReference>
<feature type="domain" description="MsrB" evidence="8">
    <location>
        <begin position="40"/>
        <end position="162"/>
    </location>
</feature>
<comment type="cofactor">
    <cofactor evidence="1">
        <name>Zn(2+)</name>
        <dbReference type="ChEBI" id="CHEBI:29105"/>
    </cofactor>
</comment>
<evidence type="ECO:0000313" key="9">
    <source>
        <dbReference type="EMBL" id="NYA70078.1"/>
    </source>
</evidence>
<dbReference type="GO" id="GO:0046872">
    <property type="term" value="F:metal ion binding"/>
    <property type="evidence" value="ECO:0007669"/>
    <property type="project" value="UniProtKB-KW"/>
</dbReference>
<keyword evidence="10" id="KW-1185">Reference proteome</keyword>
<keyword evidence="4" id="KW-0479">Metal-binding</keyword>
<comment type="similarity">
    <text evidence="2">Belongs to the MsrB Met sulfoxide reductase family.</text>
</comment>
<dbReference type="PANTHER" id="PTHR10173:SF52">
    <property type="entry name" value="METHIONINE-R-SULFOXIDE REDUCTASE B1"/>
    <property type="match status" value="1"/>
</dbReference>
<dbReference type="EMBL" id="JACBJI010000001">
    <property type="protein sequence ID" value="NYA70078.1"/>
    <property type="molecule type" value="Genomic_DNA"/>
</dbReference>
<dbReference type="GO" id="GO:0006979">
    <property type="term" value="P:response to oxidative stress"/>
    <property type="evidence" value="ECO:0007669"/>
    <property type="project" value="InterPro"/>
</dbReference>
<dbReference type="PROSITE" id="PS51790">
    <property type="entry name" value="MSRB"/>
    <property type="match status" value="1"/>
</dbReference>
<evidence type="ECO:0000256" key="4">
    <source>
        <dbReference type="ARBA" id="ARBA00022723"/>
    </source>
</evidence>
<evidence type="ECO:0000256" key="2">
    <source>
        <dbReference type="ARBA" id="ARBA00007174"/>
    </source>
</evidence>
<dbReference type="RefSeq" id="WP_176004891.1">
    <property type="nucleotide sequence ID" value="NZ_JABWMI010000005.1"/>
</dbReference>
<dbReference type="Proteomes" id="UP000535020">
    <property type="component" value="Unassembled WGS sequence"/>
</dbReference>
<dbReference type="SUPFAM" id="SSF51316">
    <property type="entry name" value="Mss4-like"/>
    <property type="match status" value="1"/>
</dbReference>
<reference evidence="9 10" key="1">
    <citation type="submission" date="2020-07" db="EMBL/GenBank/DDBJ databases">
        <authorList>
            <person name="Sun Q."/>
        </authorList>
    </citation>
    <scope>NUCLEOTIDE SEQUENCE [LARGE SCALE GENOMIC DNA]</scope>
    <source>
        <strain evidence="9 10">MAH-1</strain>
    </source>
</reference>
<dbReference type="FunFam" id="2.170.150.20:FF:000001">
    <property type="entry name" value="Peptide methionine sulfoxide reductase MsrB"/>
    <property type="match status" value="1"/>
</dbReference>
<keyword evidence="5" id="KW-0862">Zinc</keyword>
<dbReference type="Gene3D" id="2.170.150.20">
    <property type="entry name" value="Peptide methionine sulfoxide reductase"/>
    <property type="match status" value="1"/>
</dbReference>
<proteinExistence type="inferred from homology"/>
<dbReference type="PANTHER" id="PTHR10173">
    <property type="entry name" value="METHIONINE SULFOXIDE REDUCTASE"/>
    <property type="match status" value="1"/>
</dbReference>
<dbReference type="InterPro" id="IPR028427">
    <property type="entry name" value="Met_Sox_Rdtase_MsrB"/>
</dbReference>
<evidence type="ECO:0000256" key="5">
    <source>
        <dbReference type="ARBA" id="ARBA00022833"/>
    </source>
</evidence>
<name>A0A7Y8Y1E9_9FLAO</name>
<dbReference type="InterPro" id="IPR002579">
    <property type="entry name" value="Met_Sox_Rdtase_MsrB_dom"/>
</dbReference>
<dbReference type="NCBIfam" id="TIGR00357">
    <property type="entry name" value="peptide-methionine (R)-S-oxide reductase MsrB"/>
    <property type="match status" value="1"/>
</dbReference>
<sequence>MKQIVCVLAILTLFSCQSQQKDKSDKKNTASHPPQIVKTDAEWKKELTPEQYQVLRQKGTEMPHTGEYVNTFDKGYYVCAACGNKLFDSNSKFKSDCGWPSFDTAIKGSVEYHTDNSLGMSRTEVTCAKCGGHLGHVFDDGPTETTGQRYCTNSVSIKFIPEKK</sequence>
<gene>
    <name evidence="9" type="primary">msrB</name>
    <name evidence="9" type="ORF">HZF10_04040</name>
</gene>
<evidence type="ECO:0000256" key="1">
    <source>
        <dbReference type="ARBA" id="ARBA00001947"/>
    </source>
</evidence>
<dbReference type="GO" id="GO:0005737">
    <property type="term" value="C:cytoplasm"/>
    <property type="evidence" value="ECO:0007669"/>
    <property type="project" value="TreeGrafter"/>
</dbReference>
<dbReference type="EC" id="1.8.4.12" evidence="3"/>
<evidence type="ECO:0000256" key="6">
    <source>
        <dbReference type="ARBA" id="ARBA00023002"/>
    </source>
</evidence>
<comment type="catalytic activity">
    <reaction evidence="7">
        <text>L-methionyl-[protein] + [thioredoxin]-disulfide + H2O = L-methionyl-(R)-S-oxide-[protein] + [thioredoxin]-dithiol</text>
        <dbReference type="Rhea" id="RHEA:24164"/>
        <dbReference type="Rhea" id="RHEA-COMP:10698"/>
        <dbReference type="Rhea" id="RHEA-COMP:10700"/>
        <dbReference type="Rhea" id="RHEA-COMP:12313"/>
        <dbReference type="Rhea" id="RHEA-COMP:12314"/>
        <dbReference type="ChEBI" id="CHEBI:15377"/>
        <dbReference type="ChEBI" id="CHEBI:16044"/>
        <dbReference type="ChEBI" id="CHEBI:29950"/>
        <dbReference type="ChEBI" id="CHEBI:45764"/>
        <dbReference type="ChEBI" id="CHEBI:50058"/>
        <dbReference type="EC" id="1.8.4.12"/>
    </reaction>
</comment>
<evidence type="ECO:0000256" key="3">
    <source>
        <dbReference type="ARBA" id="ARBA00012499"/>
    </source>
</evidence>